<feature type="transmembrane region" description="Helical" evidence="7">
    <location>
        <begin position="196"/>
        <end position="221"/>
    </location>
</feature>
<feature type="transmembrane region" description="Helical" evidence="7">
    <location>
        <begin position="418"/>
        <end position="439"/>
    </location>
</feature>
<dbReference type="PANTHER" id="PTHR30572:SF4">
    <property type="entry name" value="ABC TRANSPORTER PERMEASE YTRF"/>
    <property type="match status" value="1"/>
</dbReference>
<reference evidence="9 10" key="1">
    <citation type="submission" date="2016-10" db="EMBL/GenBank/DDBJ databases">
        <title>Genome sequence of Streptomyces gilvigriseus MUSC 26.</title>
        <authorList>
            <person name="Lee L.-H."/>
            <person name="Ser H.-L."/>
        </authorList>
    </citation>
    <scope>NUCLEOTIDE SEQUENCE [LARGE SCALE GENOMIC DNA]</scope>
    <source>
        <strain evidence="9 10">MUSC 26</strain>
    </source>
</reference>
<dbReference type="RefSeq" id="WP_071654987.1">
    <property type="nucleotide sequence ID" value="NZ_MLCF01000008.1"/>
</dbReference>
<dbReference type="GO" id="GO:0005886">
    <property type="term" value="C:plasma membrane"/>
    <property type="evidence" value="ECO:0007669"/>
    <property type="project" value="UniProtKB-SubCell"/>
</dbReference>
<evidence type="ECO:0000256" key="5">
    <source>
        <dbReference type="ARBA" id="ARBA00023136"/>
    </source>
</evidence>
<keyword evidence="5 7" id="KW-0472">Membrane</keyword>
<dbReference type="InterPro" id="IPR003838">
    <property type="entry name" value="ABC3_permease_C"/>
</dbReference>
<dbReference type="AlphaFoldDB" id="A0A1J7BK06"/>
<keyword evidence="3 7" id="KW-0812">Transmembrane</keyword>
<feature type="transmembrane region" description="Helical" evidence="7">
    <location>
        <begin position="696"/>
        <end position="727"/>
    </location>
</feature>
<evidence type="ECO:0000313" key="10">
    <source>
        <dbReference type="Proteomes" id="UP000243342"/>
    </source>
</evidence>
<sequence length="773" mass="81179">MNGHRLADLALGWRLAFSGGREGLARTLLTGFGVAIGIATLLFAASVPGVIADNHQRLSARNQHAAPHQLTPTDRTAVSAMAGTTFRNSDIGGQYLQADGDRPPTPPGLRTFPHPGEMFTSPELHRLLHSPQGALLRARFAQYREVGTVEDAGLRGPRELFYYAGTDRLTVKPDGNGTGVRVDAFGEAYSGWNVPALVAMLVTVAAVVLLAPVAIFLATAIRFGGERRDRRLADFRLAGATRAQIARIAAGETLGGTVLGLAIGWGLFLALRQLVPHLTLFGESAFPGAVAPDWRYAVGIMLAVPLLAVGVALVTMRRITVEPLGVVRRGGPARRRLWWRLLLPLLGGVLLARAHQDSDFLASGGSLTRVALGVLAVLVGLSVLLPWCVEMLVRGLGPRGPLSWQLALRRLQLGGDGAARGTAGIAVAVAGAVALQSLMGLATNAFTVRPATAGTSVDSQIDIGATAMRGHTPAAITARLDAVPGVHRAVGALEYETYRSTKDDDVGRLTVADCTQLVRLLRIDSCRDGQVFFAPQQYAGKQPATGTALRLGAADGPRWPVPSGVTAAHRRSGGYDGGLIATPGALHGLRLGHGDYRAWVTNASDARRLDTIDRVRNAVEPLGYGADVMDAQVDVNSGTFDFGAVRTGILVAITLTLLVVGAGLSLSSAEQTRERRRVLAALAATGVRRRTLLCSVLWQAAVPMAVGTALAAALGMGLGVTLVWLSGSQRTVPVPWQDLAVVTGLGAAVVLAVTACTLPLLTRAMRAEGLRTE</sequence>
<feature type="transmembrane region" description="Helical" evidence="7">
    <location>
        <begin position="254"/>
        <end position="274"/>
    </location>
</feature>
<evidence type="ECO:0000256" key="3">
    <source>
        <dbReference type="ARBA" id="ARBA00022692"/>
    </source>
</evidence>
<feature type="transmembrane region" description="Helical" evidence="7">
    <location>
        <begin position="739"/>
        <end position="761"/>
    </location>
</feature>
<evidence type="ECO:0000256" key="4">
    <source>
        <dbReference type="ARBA" id="ARBA00022989"/>
    </source>
</evidence>
<dbReference type="InterPro" id="IPR050250">
    <property type="entry name" value="Macrolide_Exporter_MacB"/>
</dbReference>
<keyword evidence="10" id="KW-1185">Reference proteome</keyword>
<evidence type="ECO:0000256" key="7">
    <source>
        <dbReference type="SAM" id="Phobius"/>
    </source>
</evidence>
<comment type="subcellular location">
    <subcellularLocation>
        <location evidence="1">Cell membrane</location>
        <topology evidence="1">Multi-pass membrane protein</topology>
    </subcellularLocation>
</comment>
<evidence type="ECO:0000313" key="9">
    <source>
        <dbReference type="EMBL" id="OIV39019.1"/>
    </source>
</evidence>
<dbReference type="OrthoDB" id="3654456at2"/>
<evidence type="ECO:0000259" key="8">
    <source>
        <dbReference type="Pfam" id="PF02687"/>
    </source>
</evidence>
<dbReference type="Proteomes" id="UP000243342">
    <property type="component" value="Unassembled WGS sequence"/>
</dbReference>
<feature type="transmembrane region" description="Helical" evidence="7">
    <location>
        <begin position="367"/>
        <end position="389"/>
    </location>
</feature>
<dbReference type="PANTHER" id="PTHR30572">
    <property type="entry name" value="MEMBRANE COMPONENT OF TRANSPORTER-RELATED"/>
    <property type="match status" value="1"/>
</dbReference>
<feature type="transmembrane region" description="Helical" evidence="7">
    <location>
        <begin position="294"/>
        <end position="316"/>
    </location>
</feature>
<gene>
    <name evidence="9" type="ORF">BIV57_02625</name>
</gene>
<feature type="transmembrane region" description="Helical" evidence="7">
    <location>
        <begin position="28"/>
        <end position="51"/>
    </location>
</feature>
<feature type="transmembrane region" description="Helical" evidence="7">
    <location>
        <begin position="337"/>
        <end position="355"/>
    </location>
</feature>
<dbReference type="GO" id="GO:0022857">
    <property type="term" value="F:transmembrane transporter activity"/>
    <property type="evidence" value="ECO:0007669"/>
    <property type="project" value="TreeGrafter"/>
</dbReference>
<comment type="similarity">
    <text evidence="6">Belongs to the ABC-4 integral membrane protein family.</text>
</comment>
<dbReference type="STRING" id="1428644.BIV57_02625"/>
<comment type="caution">
    <text evidence="9">The sequence shown here is derived from an EMBL/GenBank/DDBJ whole genome shotgun (WGS) entry which is preliminary data.</text>
</comment>
<dbReference type="Pfam" id="PF02687">
    <property type="entry name" value="FtsX"/>
    <property type="match status" value="2"/>
</dbReference>
<keyword evidence="2" id="KW-1003">Cell membrane</keyword>
<evidence type="ECO:0000256" key="6">
    <source>
        <dbReference type="ARBA" id="ARBA00038076"/>
    </source>
</evidence>
<feature type="domain" description="ABC3 transporter permease C-terminal" evidence="8">
    <location>
        <begin position="204"/>
        <end position="319"/>
    </location>
</feature>
<feature type="domain" description="ABC3 transporter permease C-terminal" evidence="8">
    <location>
        <begin position="651"/>
        <end position="761"/>
    </location>
</feature>
<accession>A0A1J7BK06</accession>
<name>A0A1J7BK06_9ACTN</name>
<organism evidence="9 10">
    <name type="scientific">Mangrovactinospora gilvigrisea</name>
    <dbReference type="NCBI Taxonomy" id="1428644"/>
    <lineage>
        <taxon>Bacteria</taxon>
        <taxon>Bacillati</taxon>
        <taxon>Actinomycetota</taxon>
        <taxon>Actinomycetes</taxon>
        <taxon>Kitasatosporales</taxon>
        <taxon>Streptomycetaceae</taxon>
        <taxon>Mangrovactinospora</taxon>
    </lineage>
</organism>
<proteinExistence type="inferred from homology"/>
<evidence type="ECO:0000256" key="2">
    <source>
        <dbReference type="ARBA" id="ARBA00022475"/>
    </source>
</evidence>
<protein>
    <recommendedName>
        <fullName evidence="8">ABC3 transporter permease C-terminal domain-containing protein</fullName>
    </recommendedName>
</protein>
<keyword evidence="4 7" id="KW-1133">Transmembrane helix</keyword>
<feature type="transmembrane region" description="Helical" evidence="7">
    <location>
        <begin position="649"/>
        <end position="667"/>
    </location>
</feature>
<dbReference type="EMBL" id="MLCF01000008">
    <property type="protein sequence ID" value="OIV39019.1"/>
    <property type="molecule type" value="Genomic_DNA"/>
</dbReference>
<evidence type="ECO:0000256" key="1">
    <source>
        <dbReference type="ARBA" id="ARBA00004651"/>
    </source>
</evidence>